<evidence type="ECO:0000313" key="2">
    <source>
        <dbReference type="Proteomes" id="UP000216052"/>
    </source>
</evidence>
<evidence type="ECO:0000313" key="1">
    <source>
        <dbReference type="EMBL" id="XFO74835.1"/>
    </source>
</evidence>
<keyword evidence="2" id="KW-1185">Reference proteome</keyword>
<sequence>MVYTEETGECLWREGRKIQAFLLYLRAAVAEKLVAE</sequence>
<proteinExistence type="predicted"/>
<dbReference type="Proteomes" id="UP000216052">
    <property type="component" value="Chromosome"/>
</dbReference>
<protein>
    <submittedName>
        <fullName evidence="1">Uncharacterized protein</fullName>
    </submittedName>
</protein>
<organism evidence="1 2">
    <name type="scientific">Sporomusa acidovorans (strain ATCC 49682 / DSM 3132 / Mol)</name>
    <dbReference type="NCBI Taxonomy" id="1123286"/>
    <lineage>
        <taxon>Bacteria</taxon>
        <taxon>Bacillati</taxon>
        <taxon>Bacillota</taxon>
        <taxon>Negativicutes</taxon>
        <taxon>Selenomonadales</taxon>
        <taxon>Sporomusaceae</taxon>
        <taxon>Sporomusa</taxon>
    </lineage>
</organism>
<dbReference type="EMBL" id="CP155571">
    <property type="protein sequence ID" value="XFO74835.1"/>
    <property type="molecule type" value="Genomic_DNA"/>
</dbReference>
<name>A0ABZ3J9L6_SPOA4</name>
<reference evidence="1" key="1">
    <citation type="submission" date="2024-05" db="EMBL/GenBank/DDBJ databases">
        <title>Isolation and characterization of Sporomusa carbonis sp. nov., a carboxydotrophic hydrogenogen in the genus of Sporomusa isolated from a charcoal burning pile.</title>
        <authorList>
            <person name="Boeer T."/>
            <person name="Rosenbaum F."/>
            <person name="Eysell L."/>
            <person name="Mueller V."/>
            <person name="Daniel R."/>
            <person name="Poehlein A."/>
        </authorList>
    </citation>
    <scope>NUCLEOTIDE SEQUENCE [LARGE SCALE GENOMIC DNA]</scope>
    <source>
        <strain evidence="1">DSM 3132</strain>
    </source>
</reference>
<gene>
    <name evidence="1" type="ORF">SPACI_049460</name>
</gene>
<accession>A0ABZ3J9L6</accession>